<name>A0A1J5PPS5_9ZZZZ</name>
<dbReference type="EMBL" id="MLJW01007230">
    <property type="protein sequence ID" value="OIQ65557.1"/>
    <property type="molecule type" value="Genomic_DNA"/>
</dbReference>
<protein>
    <submittedName>
        <fullName evidence="2">Chemotaxis protein CheA</fullName>
        <ecNumber evidence="2">2.7.13.3</ecNumber>
    </submittedName>
</protein>
<evidence type="ECO:0000259" key="1">
    <source>
        <dbReference type="PROSITE" id="PS50851"/>
    </source>
</evidence>
<evidence type="ECO:0000313" key="2">
    <source>
        <dbReference type="EMBL" id="OIQ65557.1"/>
    </source>
</evidence>
<keyword evidence="2" id="KW-0808">Transferase</keyword>
<reference evidence="2" key="1">
    <citation type="submission" date="2016-10" db="EMBL/GenBank/DDBJ databases">
        <title>Sequence of Gallionella enrichment culture.</title>
        <authorList>
            <person name="Poehlein A."/>
            <person name="Muehling M."/>
            <person name="Daniel R."/>
        </authorList>
    </citation>
    <scope>NUCLEOTIDE SEQUENCE</scope>
</reference>
<dbReference type="PROSITE" id="PS50851">
    <property type="entry name" value="CHEW"/>
    <property type="match status" value="1"/>
</dbReference>
<dbReference type="InterPro" id="IPR002545">
    <property type="entry name" value="CheW-lke_dom"/>
</dbReference>
<sequence>MISLRGEFIPVMRLQQILEGGGAADTPEERVLLVLVASEGKRAAMAVDELLGQQQVVIKSLETHYPNFRISVSNHLCLQSRPPILVTMGSLFRTDSDPGPEGLHGFGFEGEETVDFAHAAVGYAGFSDGEGAVAFDG</sequence>
<gene>
    <name evidence="2" type="primary">cheA_22</name>
    <name evidence="2" type="ORF">GALL_528840</name>
</gene>
<dbReference type="SUPFAM" id="SSF50341">
    <property type="entry name" value="CheW-like"/>
    <property type="match status" value="1"/>
</dbReference>
<accession>A0A1J5PPS5</accession>
<dbReference type="GO" id="GO:0006935">
    <property type="term" value="P:chemotaxis"/>
    <property type="evidence" value="ECO:0007669"/>
    <property type="project" value="InterPro"/>
</dbReference>
<dbReference type="GO" id="GO:0007165">
    <property type="term" value="P:signal transduction"/>
    <property type="evidence" value="ECO:0007669"/>
    <property type="project" value="InterPro"/>
</dbReference>
<comment type="caution">
    <text evidence="2">The sequence shown here is derived from an EMBL/GenBank/DDBJ whole genome shotgun (WGS) entry which is preliminary data.</text>
</comment>
<dbReference type="Gene3D" id="2.30.30.40">
    <property type="entry name" value="SH3 Domains"/>
    <property type="match status" value="1"/>
</dbReference>
<dbReference type="Pfam" id="PF01584">
    <property type="entry name" value="CheW"/>
    <property type="match status" value="1"/>
</dbReference>
<dbReference type="AlphaFoldDB" id="A0A1J5PPS5"/>
<dbReference type="EC" id="2.7.13.3" evidence="2"/>
<feature type="domain" description="CheW-like" evidence="1">
    <location>
        <begin position="1"/>
        <end position="97"/>
    </location>
</feature>
<dbReference type="GO" id="GO:0004673">
    <property type="term" value="F:protein histidine kinase activity"/>
    <property type="evidence" value="ECO:0007669"/>
    <property type="project" value="UniProtKB-EC"/>
</dbReference>
<dbReference type="InterPro" id="IPR036061">
    <property type="entry name" value="CheW-like_dom_sf"/>
</dbReference>
<proteinExistence type="predicted"/>
<organism evidence="2">
    <name type="scientific">mine drainage metagenome</name>
    <dbReference type="NCBI Taxonomy" id="410659"/>
    <lineage>
        <taxon>unclassified sequences</taxon>
        <taxon>metagenomes</taxon>
        <taxon>ecological metagenomes</taxon>
    </lineage>
</organism>